<dbReference type="RefSeq" id="YP_009222324.1">
    <property type="nucleotide sequence ID" value="NC_029058.1"/>
</dbReference>
<dbReference type="SUPFAM" id="SSF52540">
    <property type="entry name" value="P-loop containing nucleoside triphosphate hydrolases"/>
    <property type="match status" value="1"/>
</dbReference>
<feature type="domain" description="SF4 helicase" evidence="1">
    <location>
        <begin position="179"/>
        <end position="372"/>
    </location>
</feature>
<dbReference type="PRINTS" id="PR01874">
    <property type="entry name" value="DNAREPAIRADA"/>
</dbReference>
<evidence type="ECO:0000259" key="1">
    <source>
        <dbReference type="Pfam" id="PF03796"/>
    </source>
</evidence>
<dbReference type="InterPro" id="IPR007694">
    <property type="entry name" value="DNA_helicase_DnaB-like_C"/>
</dbReference>
<reference evidence="3" key="1">
    <citation type="submission" date="2014-10" db="EMBL/GenBank/DDBJ databases">
        <title>Characterization of Lactobacillus fermentum phage vB_S_LfeInf.</title>
        <authorList>
            <person name="Liu M."/>
            <person name="Gill J.J."/>
            <person name="Berry J."/>
            <person name="Young R.III."/>
            <person name="Summer E.J."/>
        </authorList>
    </citation>
    <scope>NUCLEOTIDE SEQUENCE [LARGE SCALE GENOMIC DNA]</scope>
</reference>
<keyword evidence="2" id="KW-0347">Helicase</keyword>
<proteinExistence type="predicted"/>
<gene>
    <name evidence="2" type="ORF">LfeInf_086</name>
</gene>
<dbReference type="PANTHER" id="PTHR30153">
    <property type="entry name" value="REPLICATIVE DNA HELICASE DNAB"/>
    <property type="match status" value="1"/>
</dbReference>
<keyword evidence="2" id="KW-0378">Hydrolase</keyword>
<dbReference type="OrthoDB" id="2035at10239"/>
<name>A0A0A7NU39_9CAUD</name>
<accession>A0A0A7NU39</accession>
<keyword evidence="2" id="KW-0547">Nucleotide-binding</keyword>
<sequence length="488" mass="55065">MENYELEQQLIIRASHSAYFTREVLSKGIPSLIQDKTLSLIAKTLLRYYGQHDEAITGKALNILLEQRLKLQAKQAGQQIPDQILDQLFQKADNLLNTPEDESEVVTTQLENYIHTQLANDAILEEASKGDTNIGERVAKRLNTINDISLTGTQYKPLNLLSDIDERVAIYDKFNQRKIKSGLSSFDRVTGGGLELGQVALFGAKSGGGKSTLLTNLTYYYAMQGGNNVLHVTLEELEQDQVLRFDRIMLNAGIKEVFDTQGQVNPEYISKLQSYYHNLANTDGYGNVYFKKSTPLTLKVDDLKQMILSVERVNGIKIDVVVLDYADLLKRQEYSDSESKAGELLFQDLVKLAQQTDTLIITATQLNRGASIEDVATLANVEGSYRKINTVAFACTLNSKGEEKDKGYVRWYIDKVRNGYWKDDDFLYFRYDLKSFKLNEETPQEQEEHKMIVSSDLGQRGKANNQKQQSIPKDVDLGQVINNAIKGV</sequence>
<protein>
    <submittedName>
        <fullName evidence="2">DNA helicase</fullName>
    </submittedName>
</protein>
<reference evidence="2 3" key="2">
    <citation type="journal article" date="2015" name="Biotechnol. Biofuels">
        <title>Bacteriophage application restores ethanol fermentation characteristics disrupted by Lactobacillus fermentum.</title>
        <authorList>
            <person name="Liu M."/>
            <person name="Bischoff K.M."/>
            <person name="Gill J.J."/>
            <person name="Mire-Criscione M.D."/>
            <person name="Berry J.D."/>
            <person name="Young R."/>
            <person name="Summer E.J."/>
        </authorList>
    </citation>
    <scope>NUCLEOTIDE SEQUENCE [LARGE SCALE GENOMIC DNA]</scope>
</reference>
<dbReference type="Pfam" id="PF03796">
    <property type="entry name" value="DnaB_C"/>
    <property type="match status" value="1"/>
</dbReference>
<dbReference type="Proteomes" id="UP000030922">
    <property type="component" value="Segment"/>
</dbReference>
<dbReference type="GO" id="GO:0006260">
    <property type="term" value="P:DNA replication"/>
    <property type="evidence" value="ECO:0007669"/>
    <property type="project" value="InterPro"/>
</dbReference>
<dbReference type="EMBL" id="KP054477">
    <property type="protein sequence ID" value="AIZ94712.1"/>
    <property type="molecule type" value="Genomic_DNA"/>
</dbReference>
<dbReference type="KEGG" id="vg:26793874"/>
<evidence type="ECO:0000313" key="3">
    <source>
        <dbReference type="Proteomes" id="UP000030922"/>
    </source>
</evidence>
<dbReference type="PANTHER" id="PTHR30153:SF2">
    <property type="entry name" value="REPLICATIVE DNA HELICASE"/>
    <property type="match status" value="1"/>
</dbReference>
<dbReference type="InterPro" id="IPR027417">
    <property type="entry name" value="P-loop_NTPase"/>
</dbReference>
<dbReference type="GeneID" id="26793874"/>
<evidence type="ECO:0000313" key="2">
    <source>
        <dbReference type="EMBL" id="AIZ94712.1"/>
    </source>
</evidence>
<dbReference type="Gene3D" id="3.40.50.300">
    <property type="entry name" value="P-loop containing nucleotide triphosphate hydrolases"/>
    <property type="match status" value="1"/>
</dbReference>
<keyword evidence="2" id="KW-0067">ATP-binding</keyword>
<organism evidence="2 3">
    <name type="scientific">Lactobacillus phage LfeInf</name>
    <dbReference type="NCBI Taxonomy" id="1567484"/>
    <lineage>
        <taxon>Viruses</taxon>
        <taxon>Duplodnaviria</taxon>
        <taxon>Heunggongvirae</taxon>
        <taxon>Uroviricota</taxon>
        <taxon>Caudoviricetes</taxon>
        <taxon>Herelleviridae</taxon>
        <taxon>Hopescreekvirus</taxon>
        <taxon>Hopescreekvirus LfeInf</taxon>
    </lineage>
</organism>
<keyword evidence="3" id="KW-1185">Reference proteome</keyword>
<dbReference type="GO" id="GO:0005524">
    <property type="term" value="F:ATP binding"/>
    <property type="evidence" value="ECO:0007669"/>
    <property type="project" value="InterPro"/>
</dbReference>
<dbReference type="GO" id="GO:0003678">
    <property type="term" value="F:DNA helicase activity"/>
    <property type="evidence" value="ECO:0007669"/>
    <property type="project" value="InterPro"/>
</dbReference>